<proteinExistence type="predicted"/>
<keyword evidence="1" id="KW-0812">Transmembrane</keyword>
<dbReference type="RefSeq" id="WP_192819357.1">
    <property type="nucleotide sequence ID" value="NZ_CP062310.1"/>
</dbReference>
<dbReference type="GeneID" id="59148766"/>
<evidence type="ECO:0000256" key="1">
    <source>
        <dbReference type="SAM" id="Phobius"/>
    </source>
</evidence>
<evidence type="ECO:0000313" key="3">
    <source>
        <dbReference type="Proteomes" id="UP000594121"/>
    </source>
</evidence>
<keyword evidence="3" id="KW-1185">Reference proteome</keyword>
<accession>A0A7L9FKP7</accession>
<gene>
    <name evidence="2" type="ORF">IG193_02680</name>
</gene>
<organism evidence="2 3">
    <name type="scientific">Infirmifilum lucidum</name>
    <dbReference type="NCBI Taxonomy" id="2776706"/>
    <lineage>
        <taxon>Archaea</taxon>
        <taxon>Thermoproteota</taxon>
        <taxon>Thermoprotei</taxon>
        <taxon>Thermofilales</taxon>
        <taxon>Thermofilaceae</taxon>
        <taxon>Infirmifilum</taxon>
    </lineage>
</organism>
<evidence type="ECO:0000313" key="2">
    <source>
        <dbReference type="EMBL" id="QOJ79385.1"/>
    </source>
</evidence>
<dbReference type="AlphaFoldDB" id="A0A7L9FKP7"/>
<sequence>MGDNREQREEKSSPFAKLEYEEWTRHSHPSAYDSVLDQREARVALALILVGLTLLFLYVALFLAAR</sequence>
<keyword evidence="1" id="KW-1133">Transmembrane helix</keyword>
<dbReference type="KEGG" id="thel:IG193_02680"/>
<dbReference type="InParanoid" id="A0A7L9FKP7"/>
<keyword evidence="1" id="KW-0472">Membrane</keyword>
<name>A0A7L9FKP7_9CREN</name>
<feature type="transmembrane region" description="Helical" evidence="1">
    <location>
        <begin position="43"/>
        <end position="65"/>
    </location>
</feature>
<protein>
    <submittedName>
        <fullName evidence="2">Uncharacterized protein</fullName>
    </submittedName>
</protein>
<reference evidence="2 3" key="1">
    <citation type="submission" date="2020-10" db="EMBL/GenBank/DDBJ databases">
        <title>Thermofilum lucidum 3507LT sp. nov. a novel member of Thermofilaceae family isolated from Chile hot spring, and proposal of description order Thermofilales.</title>
        <authorList>
            <person name="Zayulina K.S."/>
            <person name="Elcheninov A.G."/>
            <person name="Toshchakov S.V."/>
            <person name="Kublanov I.V."/>
        </authorList>
    </citation>
    <scope>NUCLEOTIDE SEQUENCE [LARGE SCALE GENOMIC DNA]</scope>
    <source>
        <strain evidence="2 3">3507LT</strain>
    </source>
</reference>
<dbReference type="EMBL" id="CP062310">
    <property type="protein sequence ID" value="QOJ79385.1"/>
    <property type="molecule type" value="Genomic_DNA"/>
</dbReference>
<dbReference type="Proteomes" id="UP000594121">
    <property type="component" value="Chromosome"/>
</dbReference>